<dbReference type="Gene3D" id="1.10.1200.10">
    <property type="entry name" value="ACP-like"/>
    <property type="match status" value="1"/>
</dbReference>
<dbReference type="InterPro" id="IPR011032">
    <property type="entry name" value="GroES-like_sf"/>
</dbReference>
<dbReference type="InterPro" id="IPR006162">
    <property type="entry name" value="Ppantetheine_attach_site"/>
</dbReference>
<dbReference type="SUPFAM" id="SSF53335">
    <property type="entry name" value="S-adenosyl-L-methionine-dependent methyltransferases"/>
    <property type="match status" value="1"/>
</dbReference>
<dbReference type="Pfam" id="PF00550">
    <property type="entry name" value="PP-binding"/>
    <property type="match status" value="1"/>
</dbReference>
<dbReference type="InterPro" id="IPR018201">
    <property type="entry name" value="Ketoacyl_synth_AS"/>
</dbReference>
<dbReference type="CDD" id="cd08954">
    <property type="entry name" value="KR_1_FAS_SDR_x"/>
    <property type="match status" value="1"/>
</dbReference>
<dbReference type="InterPro" id="IPR020806">
    <property type="entry name" value="PKS_PP-bd"/>
</dbReference>
<dbReference type="Gene3D" id="3.40.50.150">
    <property type="entry name" value="Vaccinia Virus protein VP39"/>
    <property type="match status" value="1"/>
</dbReference>
<dbReference type="InterPro" id="IPR009081">
    <property type="entry name" value="PP-bd_ACP"/>
</dbReference>
<dbReference type="InterPro" id="IPR020807">
    <property type="entry name" value="PKS_DH"/>
</dbReference>
<dbReference type="SMART" id="SM00829">
    <property type="entry name" value="PKS_ER"/>
    <property type="match status" value="1"/>
</dbReference>
<keyword evidence="9" id="KW-0521">NADP</keyword>
<keyword evidence="7" id="KW-0378">Hydrolase</keyword>
<feature type="region of interest" description="C-terminal hotdog fold" evidence="16">
    <location>
        <begin position="868"/>
        <end position="1004"/>
    </location>
</feature>
<dbReference type="InterPro" id="IPR036736">
    <property type="entry name" value="ACP-like_sf"/>
</dbReference>
<keyword evidence="13" id="KW-0275">Fatty acid biosynthesis</keyword>
<dbReference type="Pfam" id="PF00107">
    <property type="entry name" value="ADH_zinc_N"/>
    <property type="match status" value="1"/>
</dbReference>
<evidence type="ECO:0000256" key="12">
    <source>
        <dbReference type="ARBA" id="ARBA00023098"/>
    </source>
</evidence>
<keyword evidence="6" id="KW-0808">Transferase</keyword>
<keyword evidence="8" id="KW-0276">Fatty acid metabolism</keyword>
<dbReference type="SUPFAM" id="SSF47336">
    <property type="entry name" value="ACP-like"/>
    <property type="match status" value="1"/>
</dbReference>
<organism evidence="20 21">
    <name type="scientific">Saccoglossus kowalevskii</name>
    <name type="common">Acorn worm</name>
    <dbReference type="NCBI Taxonomy" id="10224"/>
    <lineage>
        <taxon>Eukaryota</taxon>
        <taxon>Metazoa</taxon>
        <taxon>Hemichordata</taxon>
        <taxon>Enteropneusta</taxon>
        <taxon>Harrimaniidae</taxon>
        <taxon>Saccoglossus</taxon>
    </lineage>
</organism>
<dbReference type="InterPro" id="IPR014031">
    <property type="entry name" value="Ketoacyl_synth_C"/>
</dbReference>
<dbReference type="RefSeq" id="XP_006825595.1">
    <property type="nucleotide sequence ID" value="XM_006825532.1"/>
</dbReference>
<dbReference type="PROSITE" id="PS00012">
    <property type="entry name" value="PHOSPHOPANTETHEINE"/>
    <property type="match status" value="1"/>
</dbReference>
<feature type="region of interest" description="N-terminal hotdog fold" evidence="16">
    <location>
        <begin position="729"/>
        <end position="850"/>
    </location>
</feature>
<dbReference type="InterPro" id="IPR013968">
    <property type="entry name" value="PKS_KR"/>
</dbReference>
<dbReference type="Pfam" id="PF08659">
    <property type="entry name" value="KR"/>
    <property type="match status" value="1"/>
</dbReference>
<dbReference type="Proteomes" id="UP000694865">
    <property type="component" value="Unplaced"/>
</dbReference>
<dbReference type="CDD" id="cd05195">
    <property type="entry name" value="enoyl_red"/>
    <property type="match status" value="1"/>
</dbReference>
<evidence type="ECO:0000256" key="14">
    <source>
        <dbReference type="ARBA" id="ARBA00023268"/>
    </source>
</evidence>
<evidence type="ECO:0000256" key="16">
    <source>
        <dbReference type="PROSITE-ProRule" id="PRU01363"/>
    </source>
</evidence>
<evidence type="ECO:0000313" key="21">
    <source>
        <dbReference type="RefSeq" id="XP_006825595.1"/>
    </source>
</evidence>
<dbReference type="InterPro" id="IPR020841">
    <property type="entry name" value="PKS_Beta-ketoAc_synthase_dom"/>
</dbReference>
<accession>A0ABM0N004</accession>
<dbReference type="Gene3D" id="3.40.47.10">
    <property type="match status" value="1"/>
</dbReference>
<dbReference type="InterPro" id="IPR013149">
    <property type="entry name" value="ADH-like_C"/>
</dbReference>
<evidence type="ECO:0000259" key="19">
    <source>
        <dbReference type="PROSITE" id="PS52019"/>
    </source>
</evidence>
<dbReference type="InterPro" id="IPR042104">
    <property type="entry name" value="PKS_dehydratase_sf"/>
</dbReference>
<evidence type="ECO:0000256" key="10">
    <source>
        <dbReference type="ARBA" id="ARBA00023002"/>
    </source>
</evidence>
<keyword evidence="14" id="KW-0511">Multifunctional enzyme</keyword>
<dbReference type="SMART" id="SM00823">
    <property type="entry name" value="PKS_PP"/>
    <property type="match status" value="1"/>
</dbReference>
<dbReference type="SMART" id="SM00827">
    <property type="entry name" value="PKS_AT"/>
    <property type="match status" value="1"/>
</dbReference>
<evidence type="ECO:0000259" key="18">
    <source>
        <dbReference type="PROSITE" id="PS52004"/>
    </source>
</evidence>
<dbReference type="InterPro" id="IPR029063">
    <property type="entry name" value="SAM-dependent_MTases_sf"/>
</dbReference>
<dbReference type="SUPFAM" id="SSF55048">
    <property type="entry name" value="Probable ACP-binding domain of malonyl-CoA ACP transacylase"/>
    <property type="match status" value="1"/>
</dbReference>
<dbReference type="GeneID" id="100376755"/>
<dbReference type="SMART" id="SM00826">
    <property type="entry name" value="PKS_DH"/>
    <property type="match status" value="1"/>
</dbReference>
<dbReference type="Pfam" id="PF00109">
    <property type="entry name" value="ketoacyl-synt"/>
    <property type="match status" value="1"/>
</dbReference>
<evidence type="ECO:0000256" key="15">
    <source>
        <dbReference type="ARBA" id="ARBA00044883"/>
    </source>
</evidence>
<dbReference type="Gene3D" id="3.40.50.720">
    <property type="entry name" value="NAD(P)-binding Rossmann-like Domain"/>
    <property type="match status" value="1"/>
</dbReference>
<feature type="active site" description="Proton acceptor; for dehydratase activity" evidence="16">
    <location>
        <position position="763"/>
    </location>
</feature>
<dbReference type="PROSITE" id="PS50075">
    <property type="entry name" value="CARRIER"/>
    <property type="match status" value="1"/>
</dbReference>
<protein>
    <recommendedName>
        <fullName evidence="2">Fatty acid synthase</fullName>
        <ecNumber evidence="1">2.3.1.85</ecNumber>
    </recommendedName>
</protein>
<dbReference type="Gene3D" id="3.10.129.110">
    <property type="entry name" value="Polyketide synthase dehydratase"/>
    <property type="match status" value="1"/>
</dbReference>
<evidence type="ECO:0000256" key="4">
    <source>
        <dbReference type="ARBA" id="ARBA00022516"/>
    </source>
</evidence>
<dbReference type="InterPro" id="IPR016035">
    <property type="entry name" value="Acyl_Trfase/lysoPLipase"/>
</dbReference>
<evidence type="ECO:0000256" key="1">
    <source>
        <dbReference type="ARBA" id="ARBA00012873"/>
    </source>
</evidence>
<dbReference type="InterPro" id="IPR049552">
    <property type="entry name" value="PKS_DH_N"/>
</dbReference>
<evidence type="ECO:0000256" key="3">
    <source>
        <dbReference type="ARBA" id="ARBA00022450"/>
    </source>
</evidence>
<dbReference type="InterPro" id="IPR049391">
    <property type="entry name" value="FAS_pseudo-KR"/>
</dbReference>
<reference evidence="21" key="1">
    <citation type="submission" date="2025-08" db="UniProtKB">
        <authorList>
            <consortium name="RefSeq"/>
        </authorList>
    </citation>
    <scope>IDENTIFICATION</scope>
    <source>
        <tissue evidence="21">Testes</tissue>
    </source>
</reference>
<evidence type="ECO:0000256" key="13">
    <source>
        <dbReference type="ARBA" id="ARBA00023160"/>
    </source>
</evidence>
<dbReference type="InterPro" id="IPR001227">
    <property type="entry name" value="Ac_transferase_dom_sf"/>
</dbReference>
<dbReference type="Gene3D" id="3.40.366.10">
    <property type="entry name" value="Malonyl-Coenzyme A Acyl Carrier Protein, domain 2"/>
    <property type="match status" value="1"/>
</dbReference>
<dbReference type="SUPFAM" id="SSF53901">
    <property type="entry name" value="Thiolase-like"/>
    <property type="match status" value="1"/>
</dbReference>
<dbReference type="InterPro" id="IPR014043">
    <property type="entry name" value="Acyl_transferase_dom"/>
</dbReference>
<evidence type="ECO:0000256" key="2">
    <source>
        <dbReference type="ARBA" id="ARBA00018769"/>
    </source>
</evidence>
<dbReference type="PROSITE" id="PS52004">
    <property type="entry name" value="KS3_2"/>
    <property type="match status" value="1"/>
</dbReference>
<gene>
    <name evidence="21" type="primary">LOC100376755</name>
</gene>
<keyword evidence="20" id="KW-1185">Reference proteome</keyword>
<dbReference type="Pfam" id="PF21089">
    <property type="entry name" value="PKS_DH_N"/>
    <property type="match status" value="1"/>
</dbReference>
<comment type="catalytic activity">
    <reaction evidence="15">
        <text>acetyl-CoA + n malonyl-CoA + 2n NADPH + 2n H(+) = a long-chain fatty acid + (n+1) CoA + n CO2 + 2n NADP(+).</text>
        <dbReference type="EC" id="2.3.1.85"/>
    </reaction>
</comment>
<dbReference type="InterPro" id="IPR057326">
    <property type="entry name" value="KR_dom"/>
</dbReference>
<feature type="domain" description="Ketosynthase family 3 (KS3)" evidence="18">
    <location>
        <begin position="1"/>
        <end position="382"/>
    </location>
</feature>
<dbReference type="PANTHER" id="PTHR43775:SF7">
    <property type="entry name" value="FATTY ACID SYNTHASE"/>
    <property type="match status" value="1"/>
</dbReference>
<dbReference type="SMART" id="SM00825">
    <property type="entry name" value="PKS_KS"/>
    <property type="match status" value="1"/>
</dbReference>
<dbReference type="PANTHER" id="PTHR43775">
    <property type="entry name" value="FATTY ACID SYNTHASE"/>
    <property type="match status" value="1"/>
</dbReference>
<keyword evidence="10" id="KW-0560">Oxidoreductase</keyword>
<feature type="domain" description="PKS/mFAS DH" evidence="19">
    <location>
        <begin position="729"/>
        <end position="1004"/>
    </location>
</feature>
<dbReference type="PROSITE" id="PS52019">
    <property type="entry name" value="PKS_MFAS_DH"/>
    <property type="match status" value="1"/>
</dbReference>
<dbReference type="SUPFAM" id="SSF52151">
    <property type="entry name" value="FabD/lysophospholipase-like"/>
    <property type="match status" value="1"/>
</dbReference>
<dbReference type="InterPro" id="IPR036291">
    <property type="entry name" value="NAD(P)-bd_dom_sf"/>
</dbReference>
<evidence type="ECO:0000256" key="6">
    <source>
        <dbReference type="ARBA" id="ARBA00022679"/>
    </source>
</evidence>
<evidence type="ECO:0000256" key="11">
    <source>
        <dbReference type="ARBA" id="ARBA00023027"/>
    </source>
</evidence>
<sequence>MDDVVISGVGCRLPESDNLEEFWQHLINKDDMVTEDNRRWEPGLHGLPRKSGKIKDLSRFDASFFGVHPKQANTMDPQLRIFMELTYEAIVDAGIDPQIMRGTNTGVFVGANGSETFEALAGDADTLLGYSMTGCCPAMFANRISYFFDFKGPSYLLNTACSSSLLAMEHALRAIRSGQCDAAIVAGLNINVKPNTSVQFMKLGMLSPEGQCKSFDIQGNGYCRSEGCVAILMMRSSNAKRVYSTVIHGGTNSDGYKEQGVTFPSGIEQKKLIHRVYKEAGIDPKDVVYVEAHGTGTKVGDPQEINAIVDVFGKNRNKDNPLLVGSVKSNMGHPEPTAGVAAVAKIILAMEKGIIPPNLHFHDASLDIPGLHDGRLKYIFSGMGTQWQGMGKDLMKLNTFKKSILKCTEALKDTDINVYDTIMDSDENTYENVIKSFVGLVSIQIGLVDLLKSMGVEPDGIIGHSVGELGCGYADGCLTAEETVLAAYWRGKCVIDAELPAGGMAAVGLSWEEAKLMCPDDVVAACHNAEDTITISGPKAKVADFVSDLKQRGIFAKEVNSSNVAFHSYYMAQIAPNLKNALTKIIKYPRRRSPRWISSSILQDNWNTKLAMYSSADYHVNNLVNPVLFQEALSHVPYNAITIEVSPHCLLQAILKRSLSSNCAFIGLMKRNCPNNLEFFLSNTGKCYLNGMTLNINKLFPDVQYPVMRNTPSIAPLIHWDHTQQWYVPKAKDFSTGSGQSNAVVSYIIDVSPSSEDHYLRDHCIDGRVLYPATGYLLLAWKTLAKIRGLPYQQIPVVFEDVTIHRATVLPSQGNVTLEVCLAPTTGLFEVSESHQLRASGKVEIPDEPLQLLDVLEDEEGSTVDTELLELPGSDVYKELRLRGYDYGATFQGIVRAGNSGNHGWLTWNGNWISFTDTMLQMQMLRRPGRSLRLPTRIRSIRIDPVEHLKRVTCEQGGKTEVKFTVGTYTDRCIAGGIEICGLHATVAPVRQLQQTPTHFGRYIFVPYDERIVGDDLKLVNYQQVCEKYALDLLCHFKETCQYQQKMLNSTKLRMVVNDDVKKYMNDPECGLIKIIHAIYNLEVSASFTKDVQSVLSLNSDLMQNDKLLSVLTSGRYLKYCLDVVMENTPSMKMKIVEVGVGVRGSGLYSKVIPILNSSQPMLQLKYILSDQTGEVMSLKGEEFAVTMTKWDLSESPPGDVNSLDLVIAEGLARVSNIPSALSNISSALIEGGFLLLHERTINFTVPAVFELISQDMSNDTYLEKQYEMFLSEDQWATVLESANFEIVSQKSDGLQSTLFLCRKRVSFNEKSFILSVNGANFEWVDSLNKAISNYQRKPMKEKIWLLVNGAVDSGIVGMLNCLKLEPDGDRFRCIFNASLENDAKLLDLENKTLKKIMQQDLVMNIYRDGEWGSFHNVPFSASTKSSTLLTPHAYVNILTRGDLSTLKWIASPLKYATPEFIGQSKEICNVYYASLNFRDIMLATGKLPPDALPVNIASYDCVLGMEFSGRNSTGQRVMGLVPAKGLATTVSVDKNFTWAIPQSWTMEEAASVPVVYATVYYALIVRGQLRKGESVLIHCGSGGVGQAAISVALHQGCQVFTTVGSHEKKDYIMKRFPEMNDEHFGNSRDSTFEQKILIATKGKGVNVVLNSLAEQKLQASTRLLARHGRFLEIGKYDLSNNSPLGMSLFLRNVTFHGILLEALFEVDNPDWQSVFDLVSQGIESGAVQPLKTTVFTHDNVEGAFRLMAQGKHIGKVLIQVRSEESGFVTMPIPVQIPAISRSVCHPKKTYIITGGLGGFGLELANWLVERGALHLVLTSRSGIRNGYQSRRVKQWRDLGVQVTISTVDITEQAGAEKLIEDSSQIAPVGGLFHLAMVLKDGLFENQTPETFQSVYAAKYVGACNLDQATRKLCAESMDWFVVYSSIVSGRGNVGQTNYGFANSAIERVCEKRYYEGYPALAIQWGAIDDVGIVPETMGYNISVVGGTVPQKVASYLSTLDTFLAQQHPVVSSYVLPDASNYVMSEEAPTKRRTLVDSIAHILGVDDPSTLNSTTTLGDLGLDSLMGVEIRQTLERDYNIVMTMHDIRQLSMNKLKSSCKDK</sequence>
<dbReference type="EC" id="2.3.1.85" evidence="1"/>
<dbReference type="Gene3D" id="3.90.180.10">
    <property type="entry name" value="Medium-chain alcohol dehydrogenases, catalytic domain"/>
    <property type="match status" value="1"/>
</dbReference>
<keyword evidence="12" id="KW-0443">Lipid metabolism</keyword>
<feature type="active site" description="Proton donor; for dehydratase activity" evidence="16">
    <location>
        <position position="917"/>
    </location>
</feature>
<dbReference type="InterPro" id="IPR016039">
    <property type="entry name" value="Thiolase-like"/>
</dbReference>
<dbReference type="SMART" id="SM00822">
    <property type="entry name" value="PKS_KR"/>
    <property type="match status" value="1"/>
</dbReference>
<keyword evidence="5" id="KW-0597">Phosphoprotein</keyword>
<dbReference type="Pfam" id="PF02801">
    <property type="entry name" value="Ketoacyl-synt_C"/>
    <property type="match status" value="1"/>
</dbReference>
<dbReference type="InterPro" id="IPR049900">
    <property type="entry name" value="PKS_mFAS_DH"/>
</dbReference>
<dbReference type="PROSITE" id="PS00606">
    <property type="entry name" value="KS3_1"/>
    <property type="match status" value="1"/>
</dbReference>
<evidence type="ECO:0000256" key="8">
    <source>
        <dbReference type="ARBA" id="ARBA00022832"/>
    </source>
</evidence>
<dbReference type="InterPro" id="IPR016036">
    <property type="entry name" value="Malonyl_transacylase_ACP-bd"/>
</dbReference>
<dbReference type="InterPro" id="IPR014030">
    <property type="entry name" value="Ketoacyl_synth_N"/>
</dbReference>
<dbReference type="InterPro" id="IPR050091">
    <property type="entry name" value="PKS_NRPS_Biosynth_Enz"/>
</dbReference>
<evidence type="ECO:0000256" key="9">
    <source>
        <dbReference type="ARBA" id="ARBA00022857"/>
    </source>
</evidence>
<dbReference type="SUPFAM" id="SSF50129">
    <property type="entry name" value="GroES-like"/>
    <property type="match status" value="1"/>
</dbReference>
<keyword evidence="3" id="KW-0596">Phosphopantetheine</keyword>
<evidence type="ECO:0000259" key="17">
    <source>
        <dbReference type="PROSITE" id="PS50075"/>
    </source>
</evidence>
<proteinExistence type="predicted"/>
<dbReference type="Pfam" id="PF00698">
    <property type="entry name" value="Acyl_transf_1"/>
    <property type="match status" value="1"/>
</dbReference>
<name>A0ABM0N004_SACKO</name>
<evidence type="ECO:0000313" key="20">
    <source>
        <dbReference type="Proteomes" id="UP000694865"/>
    </source>
</evidence>
<dbReference type="Pfam" id="PF21149">
    <property type="entry name" value="FAS_pseudo-KR"/>
    <property type="match status" value="1"/>
</dbReference>
<dbReference type="InterPro" id="IPR020843">
    <property type="entry name" value="ER"/>
</dbReference>
<evidence type="ECO:0000256" key="5">
    <source>
        <dbReference type="ARBA" id="ARBA00022553"/>
    </source>
</evidence>
<dbReference type="CDD" id="cd00833">
    <property type="entry name" value="PKS"/>
    <property type="match status" value="1"/>
</dbReference>
<evidence type="ECO:0000256" key="7">
    <source>
        <dbReference type="ARBA" id="ARBA00022801"/>
    </source>
</evidence>
<keyword evidence="4" id="KW-0444">Lipid biosynthesis</keyword>
<dbReference type="SUPFAM" id="SSF51735">
    <property type="entry name" value="NAD(P)-binding Rossmann-fold domains"/>
    <property type="match status" value="2"/>
</dbReference>
<feature type="domain" description="Carrier" evidence="17">
    <location>
        <begin position="2026"/>
        <end position="2102"/>
    </location>
</feature>
<keyword evidence="11" id="KW-0520">NAD</keyword>